<dbReference type="SMR" id="Q54IA1"/>
<dbReference type="AlphaFoldDB" id="Q54IA1"/>
<dbReference type="SUPFAM" id="SSF52058">
    <property type="entry name" value="L domain-like"/>
    <property type="match status" value="1"/>
</dbReference>
<dbReference type="FunCoup" id="Q54IA1">
    <property type="interactions" value="744"/>
</dbReference>
<dbReference type="GeneID" id="8626861"/>
<dbReference type="KEGG" id="ddi:DDB_G0288901"/>
<evidence type="ECO:0000313" key="3">
    <source>
        <dbReference type="Proteomes" id="UP000002195"/>
    </source>
</evidence>
<dbReference type="Proteomes" id="UP000002195">
    <property type="component" value="Unassembled WGS sequence"/>
</dbReference>
<name>Q54IA1_DICDI</name>
<dbReference type="PANTHER" id="PTHR32134:SF187">
    <property type="entry name" value="FNIP REPEAT-CONTAINING PROTEIN"/>
    <property type="match status" value="1"/>
</dbReference>
<dbReference type="InterPro" id="IPR051251">
    <property type="entry name" value="STK_FNIP-Repeat"/>
</dbReference>
<dbReference type="EMBL" id="AAFI02000126">
    <property type="protein sequence ID" value="EAL62974.1"/>
    <property type="molecule type" value="Genomic_DNA"/>
</dbReference>
<dbReference type="dictyBase" id="DDB_G0288901"/>
<accession>Q54IA1</accession>
<protein>
    <recommendedName>
        <fullName evidence="4">FNIP repeat-containing protein</fullName>
    </recommendedName>
</protein>
<dbReference type="InterPro" id="IPR008615">
    <property type="entry name" value="FNIP"/>
</dbReference>
<dbReference type="RefSeq" id="XP_636478.1">
    <property type="nucleotide sequence ID" value="XM_631386.1"/>
</dbReference>
<dbReference type="eggNOG" id="ENOG502SFQ3">
    <property type="taxonomic scope" value="Eukaryota"/>
</dbReference>
<evidence type="ECO:0008006" key="4">
    <source>
        <dbReference type="Google" id="ProtNLM"/>
    </source>
</evidence>
<gene>
    <name evidence="2" type="ORF">DDB_G0288901</name>
</gene>
<evidence type="ECO:0000256" key="1">
    <source>
        <dbReference type="ARBA" id="ARBA00022737"/>
    </source>
</evidence>
<comment type="caution">
    <text evidence="2">The sequence shown here is derived from an EMBL/GenBank/DDBJ whole genome shotgun (WGS) entry which is preliminary data.</text>
</comment>
<sequence length="520" mass="60215">MNNDKLFFKIWRNQYLRFIITKFRILYEKNKKVKFLDYRDFKRYKEKEFVLEIDYQGNQLLKDGDLSEYPMVRIINLKDGIFNNVSSSIFENTLIEKIKFPPYRYNAPPLLTDINKLPNTVNSIKQFPYDLKIPIPKSIKKITISSNYYFIRDFSLVNYLKFSENENITNLKIIPTWRANSDSILIQNLFPKNLKTLDLGSYSQILNENVLPTSLEKLVFSSGYSMTFYSNKLLSLINLTHLSLSHQNVLLEPNSIPPNVTFLSIANLGNPVVDNSIIPRNLKTLIINPAFRPDYKGVSILYDTFPNSLTELKCEGFKLASIPKIFKNDDNCFFPKSIKSLSIGSNFSDGFKPGFFFPLKPPASSSSSSLCNITSITFGYYFNEIILPNILPKSLTFLKFGTNYNQPFLKDSIPPGCELKELIFGDYFNRLVDHTTIPIKSLQVLRFGSNFKVPLESIGFNKFESLKTFELDSKKYPYHIDLKSLEFPKSFETLILNRIFKFSSNIILNQDCIKNIIYKK</sequence>
<organism evidence="2 3">
    <name type="scientific">Dictyostelium discoideum</name>
    <name type="common">Social amoeba</name>
    <dbReference type="NCBI Taxonomy" id="44689"/>
    <lineage>
        <taxon>Eukaryota</taxon>
        <taxon>Amoebozoa</taxon>
        <taxon>Evosea</taxon>
        <taxon>Eumycetozoa</taxon>
        <taxon>Dictyostelia</taxon>
        <taxon>Dictyosteliales</taxon>
        <taxon>Dictyosteliaceae</taxon>
        <taxon>Dictyostelium</taxon>
    </lineage>
</organism>
<reference evidence="2 3" key="1">
    <citation type="journal article" date="2005" name="Nature">
        <title>The genome of the social amoeba Dictyostelium discoideum.</title>
        <authorList>
            <consortium name="The Dictyostelium discoideum Sequencing Consortium"/>
            <person name="Eichinger L."/>
            <person name="Pachebat J.A."/>
            <person name="Glockner G."/>
            <person name="Rajandream M.A."/>
            <person name="Sucgang R."/>
            <person name="Berriman M."/>
            <person name="Song J."/>
            <person name="Olsen R."/>
            <person name="Szafranski K."/>
            <person name="Xu Q."/>
            <person name="Tunggal B."/>
            <person name="Kummerfeld S."/>
            <person name="Madera M."/>
            <person name="Konfortov B.A."/>
            <person name="Rivero F."/>
            <person name="Bankier A.T."/>
            <person name="Lehmann R."/>
            <person name="Hamlin N."/>
            <person name="Davies R."/>
            <person name="Gaudet P."/>
            <person name="Fey P."/>
            <person name="Pilcher K."/>
            <person name="Chen G."/>
            <person name="Saunders D."/>
            <person name="Sodergren E."/>
            <person name="Davis P."/>
            <person name="Kerhornou A."/>
            <person name="Nie X."/>
            <person name="Hall N."/>
            <person name="Anjard C."/>
            <person name="Hemphill L."/>
            <person name="Bason N."/>
            <person name="Farbrother P."/>
            <person name="Desany B."/>
            <person name="Just E."/>
            <person name="Morio T."/>
            <person name="Rost R."/>
            <person name="Churcher C."/>
            <person name="Cooper J."/>
            <person name="Haydock S."/>
            <person name="van Driessche N."/>
            <person name="Cronin A."/>
            <person name="Goodhead I."/>
            <person name="Muzny D."/>
            <person name="Mourier T."/>
            <person name="Pain A."/>
            <person name="Lu M."/>
            <person name="Harper D."/>
            <person name="Lindsay R."/>
            <person name="Hauser H."/>
            <person name="James K."/>
            <person name="Quiles M."/>
            <person name="Madan Babu M."/>
            <person name="Saito T."/>
            <person name="Buchrieser C."/>
            <person name="Wardroper A."/>
            <person name="Felder M."/>
            <person name="Thangavelu M."/>
            <person name="Johnson D."/>
            <person name="Knights A."/>
            <person name="Loulseged H."/>
            <person name="Mungall K."/>
            <person name="Oliver K."/>
            <person name="Price C."/>
            <person name="Quail M.A."/>
            <person name="Urushihara H."/>
            <person name="Hernandez J."/>
            <person name="Rabbinowitsch E."/>
            <person name="Steffen D."/>
            <person name="Sanders M."/>
            <person name="Ma J."/>
            <person name="Kohara Y."/>
            <person name="Sharp S."/>
            <person name="Simmonds M."/>
            <person name="Spiegler S."/>
            <person name="Tivey A."/>
            <person name="Sugano S."/>
            <person name="White B."/>
            <person name="Walker D."/>
            <person name="Woodward J."/>
            <person name="Winckler T."/>
            <person name="Tanaka Y."/>
            <person name="Shaulsky G."/>
            <person name="Schleicher M."/>
            <person name="Weinstock G."/>
            <person name="Rosenthal A."/>
            <person name="Cox E.C."/>
            <person name="Chisholm R.L."/>
            <person name="Gibbs R."/>
            <person name="Loomis W.F."/>
            <person name="Platzer M."/>
            <person name="Kay R.R."/>
            <person name="Williams J."/>
            <person name="Dear P.H."/>
            <person name="Noegel A.A."/>
            <person name="Barrell B."/>
            <person name="Kuspa A."/>
        </authorList>
    </citation>
    <scope>NUCLEOTIDE SEQUENCE [LARGE SCALE GENOMIC DNA]</scope>
    <source>
        <strain evidence="2 3">AX4</strain>
    </source>
</reference>
<dbReference type="VEuPathDB" id="AmoebaDB:DDB_G0288901"/>
<dbReference type="Pfam" id="PF05725">
    <property type="entry name" value="FNIP"/>
    <property type="match status" value="3"/>
</dbReference>
<proteinExistence type="predicted"/>
<dbReference type="InParanoid" id="Q54IA1"/>
<keyword evidence="3" id="KW-1185">Reference proteome</keyword>
<keyword evidence="1" id="KW-0677">Repeat</keyword>
<dbReference type="PANTHER" id="PTHR32134">
    <property type="entry name" value="FNIP REPEAT-CONTAINING PROTEIN"/>
    <property type="match status" value="1"/>
</dbReference>
<dbReference type="HOGENOM" id="CLU_029080_1_0_1"/>
<dbReference type="PhylomeDB" id="Q54IA1"/>
<evidence type="ECO:0000313" key="2">
    <source>
        <dbReference type="EMBL" id="EAL62974.1"/>
    </source>
</evidence>
<dbReference type="PaxDb" id="44689-DDB0188163"/>